<proteinExistence type="predicted"/>
<dbReference type="Proteomes" id="UP000663870">
    <property type="component" value="Unassembled WGS sequence"/>
</dbReference>
<evidence type="ECO:0000313" key="2">
    <source>
        <dbReference type="EMBL" id="CAF1556288.1"/>
    </source>
</evidence>
<name>A0A815C111_9BILA</name>
<evidence type="ECO:0000313" key="4">
    <source>
        <dbReference type="Proteomes" id="UP000663870"/>
    </source>
</evidence>
<evidence type="ECO:0000313" key="3">
    <source>
        <dbReference type="Proteomes" id="UP000663854"/>
    </source>
</evidence>
<feature type="non-terminal residue" evidence="1">
    <location>
        <position position="1"/>
    </location>
</feature>
<organism evidence="1 3">
    <name type="scientific">Rotaria sordida</name>
    <dbReference type="NCBI Taxonomy" id="392033"/>
    <lineage>
        <taxon>Eukaryota</taxon>
        <taxon>Metazoa</taxon>
        <taxon>Spiralia</taxon>
        <taxon>Gnathifera</taxon>
        <taxon>Rotifera</taxon>
        <taxon>Eurotatoria</taxon>
        <taxon>Bdelloidea</taxon>
        <taxon>Philodinida</taxon>
        <taxon>Philodinidae</taxon>
        <taxon>Rotaria</taxon>
    </lineage>
</organism>
<keyword evidence="4" id="KW-1185">Reference proteome</keyword>
<dbReference type="Proteomes" id="UP000663854">
    <property type="component" value="Unassembled WGS sequence"/>
</dbReference>
<sequence length="53" mass="6085">MGIFIELFLGILLEEDSRVVDRSVATFTQYKLEENKTSSILFSFAVREAQRGE</sequence>
<reference evidence="1" key="1">
    <citation type="submission" date="2021-02" db="EMBL/GenBank/DDBJ databases">
        <authorList>
            <person name="Nowell W R."/>
        </authorList>
    </citation>
    <scope>NUCLEOTIDE SEQUENCE</scope>
</reference>
<accession>A0A815C111</accession>
<dbReference type="EMBL" id="CAJNOH010002163">
    <property type="protein sequence ID" value="CAF1276788.1"/>
    <property type="molecule type" value="Genomic_DNA"/>
</dbReference>
<gene>
    <name evidence="2" type="ORF">JXQ802_LOCUS44009</name>
    <name evidence="1" type="ORF">PYM288_LOCUS28673</name>
</gene>
<evidence type="ECO:0000313" key="1">
    <source>
        <dbReference type="EMBL" id="CAF1276788.1"/>
    </source>
</evidence>
<dbReference type="EMBL" id="CAJNOL010003293">
    <property type="protein sequence ID" value="CAF1556288.1"/>
    <property type="molecule type" value="Genomic_DNA"/>
</dbReference>
<dbReference type="AlphaFoldDB" id="A0A815C111"/>
<protein>
    <submittedName>
        <fullName evidence="1">Uncharacterized protein</fullName>
    </submittedName>
</protein>
<comment type="caution">
    <text evidence="1">The sequence shown here is derived from an EMBL/GenBank/DDBJ whole genome shotgun (WGS) entry which is preliminary data.</text>
</comment>